<dbReference type="EMBL" id="BQNB010008752">
    <property type="protein sequence ID" value="GJS53816.1"/>
    <property type="molecule type" value="Genomic_DNA"/>
</dbReference>
<protein>
    <submittedName>
        <fullName evidence="2">Uncharacterized protein</fullName>
    </submittedName>
</protein>
<name>A0ABQ4WLP3_9ASTR</name>
<gene>
    <name evidence="2" type="ORF">Tco_0627178</name>
</gene>
<evidence type="ECO:0000313" key="2">
    <source>
        <dbReference type="EMBL" id="GJS53816.1"/>
    </source>
</evidence>
<accession>A0ABQ4WLP3</accession>
<comment type="caution">
    <text evidence="2">The sequence shown here is derived from an EMBL/GenBank/DDBJ whole genome shotgun (WGS) entry which is preliminary data.</text>
</comment>
<organism evidence="2 3">
    <name type="scientific">Tanacetum coccineum</name>
    <dbReference type="NCBI Taxonomy" id="301880"/>
    <lineage>
        <taxon>Eukaryota</taxon>
        <taxon>Viridiplantae</taxon>
        <taxon>Streptophyta</taxon>
        <taxon>Embryophyta</taxon>
        <taxon>Tracheophyta</taxon>
        <taxon>Spermatophyta</taxon>
        <taxon>Magnoliopsida</taxon>
        <taxon>eudicotyledons</taxon>
        <taxon>Gunneridae</taxon>
        <taxon>Pentapetalae</taxon>
        <taxon>asterids</taxon>
        <taxon>campanulids</taxon>
        <taxon>Asterales</taxon>
        <taxon>Asteraceae</taxon>
        <taxon>Asteroideae</taxon>
        <taxon>Anthemideae</taxon>
        <taxon>Anthemidinae</taxon>
        <taxon>Tanacetum</taxon>
    </lineage>
</organism>
<reference evidence="2" key="2">
    <citation type="submission" date="2022-01" db="EMBL/GenBank/DDBJ databases">
        <authorList>
            <person name="Yamashiro T."/>
            <person name="Shiraishi A."/>
            <person name="Satake H."/>
            <person name="Nakayama K."/>
        </authorList>
    </citation>
    <scope>NUCLEOTIDE SEQUENCE</scope>
</reference>
<sequence length="164" mass="18816">MLWQDSCGEDLIDSKNLILKFETKKELRSRRSRSSVQTENPHQDKLKEHKENHEAFPLELLVLLLFRSMSPMVGDFANTMRGNSLSKGMTFPTKNINSSRSQALFLGDPSCIKTVLIRISQIVKTPVLAVSTRVSTISAFHLEFQYPNLIRLTFYLLATLHKRH</sequence>
<evidence type="ECO:0000256" key="1">
    <source>
        <dbReference type="SAM" id="MobiDB-lite"/>
    </source>
</evidence>
<proteinExistence type="predicted"/>
<feature type="region of interest" description="Disordered" evidence="1">
    <location>
        <begin position="29"/>
        <end position="49"/>
    </location>
</feature>
<evidence type="ECO:0000313" key="3">
    <source>
        <dbReference type="Proteomes" id="UP001151760"/>
    </source>
</evidence>
<reference evidence="2" key="1">
    <citation type="journal article" date="2022" name="Int. J. Mol. Sci.">
        <title>Draft Genome of Tanacetum Coccineum: Genomic Comparison of Closely Related Tanacetum-Family Plants.</title>
        <authorList>
            <person name="Yamashiro T."/>
            <person name="Shiraishi A."/>
            <person name="Nakayama K."/>
            <person name="Satake H."/>
        </authorList>
    </citation>
    <scope>NUCLEOTIDE SEQUENCE</scope>
</reference>
<keyword evidence="3" id="KW-1185">Reference proteome</keyword>
<dbReference type="Proteomes" id="UP001151760">
    <property type="component" value="Unassembled WGS sequence"/>
</dbReference>